<dbReference type="InterPro" id="IPR035927">
    <property type="entry name" value="DUSP-like_sf"/>
</dbReference>
<dbReference type="SUPFAM" id="SSF54695">
    <property type="entry name" value="POZ domain"/>
    <property type="match status" value="1"/>
</dbReference>
<dbReference type="SMART" id="SM00225">
    <property type="entry name" value="BTB"/>
    <property type="match status" value="1"/>
</dbReference>
<dbReference type="PANTHER" id="PTHR11145:SF8">
    <property type="entry name" value="RE57120P"/>
    <property type="match status" value="1"/>
</dbReference>
<reference evidence="4" key="1">
    <citation type="submission" date="2022-11" db="EMBL/GenBank/DDBJ databases">
        <title>Centuries of genome instability and evolution in soft-shell clam transmissible cancer (bioRxiv).</title>
        <authorList>
            <person name="Hart S.F.M."/>
            <person name="Yonemitsu M.A."/>
            <person name="Giersch R.M."/>
            <person name="Beal B.F."/>
            <person name="Arriagada G."/>
            <person name="Davis B.W."/>
            <person name="Ostrander E.A."/>
            <person name="Goff S.P."/>
            <person name="Metzger M.J."/>
        </authorList>
    </citation>
    <scope>NUCLEOTIDE SEQUENCE</scope>
    <source>
        <strain evidence="4">MELC-2E11</strain>
        <tissue evidence="4">Siphon/mantle</tissue>
    </source>
</reference>
<dbReference type="Gene3D" id="3.30.2230.10">
    <property type="entry name" value="DUSP-like"/>
    <property type="match status" value="1"/>
</dbReference>
<dbReference type="InterPro" id="IPR045068">
    <property type="entry name" value="BACURD1-3"/>
</dbReference>
<evidence type="ECO:0000256" key="2">
    <source>
        <dbReference type="SAM" id="MobiDB-lite"/>
    </source>
</evidence>
<feature type="domain" description="BTB" evidence="3">
    <location>
        <begin position="407"/>
        <end position="511"/>
    </location>
</feature>
<sequence length="525" mass="60843">MMPKTRSTSLSDASTRSLSQSPPGNGVVSSAGAGVHRLASAAKMAGNLGSATPDPLTQRAVLESMFERRLVEGEFWYVVVAEWLEQLKKYLGVPSTRKMYHQRVHPGPIIIRRDYAHTVELVHEDAWKHMHQWYGVAEGHKPMKLVVYNYTRAPEIEHHLNNCKLMMTKSQVEDFHNVKFSKMEKVGHVEWKLRQLYNIGINIKSRVWAKPEQDGDWRPLLVRDKPIGKVLDIDSDFTRPFFALETKEAATGLWKNAPDGAKETQDQPIGVLYDHDMFEDVTTGWEMDIHEQIDHIGRDFLERLHMNFGGFMQKAKEYVEERDSVLRERERKLSSKEMHLDHVREELEERQRNLDAEIEAYTRRKNLYEEKEEQLDAEYERKNTELETEAKRRKQERMSDVYKIQDSKIKLDIGGQSFTTSLQTLARDQSSMLAAMFSGRHRLRQESDGSYFIDRDGAHFRHILNFLRDSGIKEGTLPNNEVAWGELLNEAEYYQISGLTDYLRTLLNKTVSRSNSSHSVDDVTS</sequence>
<organism evidence="4 5">
    <name type="scientific">Mya arenaria</name>
    <name type="common">Soft-shell clam</name>
    <dbReference type="NCBI Taxonomy" id="6604"/>
    <lineage>
        <taxon>Eukaryota</taxon>
        <taxon>Metazoa</taxon>
        <taxon>Spiralia</taxon>
        <taxon>Lophotrochozoa</taxon>
        <taxon>Mollusca</taxon>
        <taxon>Bivalvia</taxon>
        <taxon>Autobranchia</taxon>
        <taxon>Heteroconchia</taxon>
        <taxon>Euheterodonta</taxon>
        <taxon>Imparidentia</taxon>
        <taxon>Neoheterodontei</taxon>
        <taxon>Myida</taxon>
        <taxon>Myoidea</taxon>
        <taxon>Myidae</taxon>
        <taxon>Mya</taxon>
    </lineage>
</organism>
<feature type="region of interest" description="Disordered" evidence="2">
    <location>
        <begin position="1"/>
        <end position="31"/>
    </location>
</feature>
<name>A0ABY7FIS5_MYAAR</name>
<evidence type="ECO:0000256" key="1">
    <source>
        <dbReference type="SAM" id="Coils"/>
    </source>
</evidence>
<dbReference type="EMBL" id="CP111023">
    <property type="protein sequence ID" value="WAR20836.1"/>
    <property type="molecule type" value="Genomic_DNA"/>
</dbReference>
<feature type="coiled-coil region" evidence="1">
    <location>
        <begin position="340"/>
        <end position="396"/>
    </location>
</feature>
<evidence type="ECO:0000313" key="5">
    <source>
        <dbReference type="Proteomes" id="UP001164746"/>
    </source>
</evidence>
<feature type="compositionally biased region" description="Polar residues" evidence="2">
    <location>
        <begin position="1"/>
        <end position="23"/>
    </location>
</feature>
<dbReference type="Gene3D" id="3.10.20.90">
    <property type="entry name" value="Phosphatidylinositol 3-kinase Catalytic Subunit, Chain A, domain 1"/>
    <property type="match status" value="1"/>
</dbReference>
<evidence type="ECO:0000259" key="3">
    <source>
        <dbReference type="SMART" id="SM00225"/>
    </source>
</evidence>
<dbReference type="Gene3D" id="3.30.710.10">
    <property type="entry name" value="Potassium Channel Kv1.1, Chain A"/>
    <property type="match status" value="1"/>
</dbReference>
<dbReference type="InterPro" id="IPR003131">
    <property type="entry name" value="T1-type_BTB"/>
</dbReference>
<dbReference type="InterPro" id="IPR000210">
    <property type="entry name" value="BTB/POZ_dom"/>
</dbReference>
<protein>
    <submittedName>
        <fullName evidence="4">FIP2-like protein</fullName>
    </submittedName>
</protein>
<gene>
    <name evidence="4" type="ORF">MAR_014810</name>
</gene>
<dbReference type="Proteomes" id="UP001164746">
    <property type="component" value="Chromosome 12"/>
</dbReference>
<dbReference type="Pfam" id="PF02214">
    <property type="entry name" value="BTB_2"/>
    <property type="match status" value="1"/>
</dbReference>
<accession>A0ABY7FIS5</accession>
<dbReference type="SUPFAM" id="SSF143791">
    <property type="entry name" value="DUSP-like"/>
    <property type="match status" value="1"/>
</dbReference>
<dbReference type="InterPro" id="IPR011333">
    <property type="entry name" value="SKP1/BTB/POZ_sf"/>
</dbReference>
<keyword evidence="5" id="KW-1185">Reference proteome</keyword>
<proteinExistence type="predicted"/>
<dbReference type="PANTHER" id="PTHR11145">
    <property type="entry name" value="BTB/POZ DOMAIN-CONTAINING ADAPTER FOR CUL3-MEDIATED RHOA DEGRADATION PROTEIN FAMILY MEMBER"/>
    <property type="match status" value="1"/>
</dbReference>
<dbReference type="CDD" id="cd18376">
    <property type="entry name" value="BTB_POZ_FIP2-like"/>
    <property type="match status" value="1"/>
</dbReference>
<keyword evidence="1" id="KW-0175">Coiled coil</keyword>
<evidence type="ECO:0000313" key="4">
    <source>
        <dbReference type="EMBL" id="WAR20836.1"/>
    </source>
</evidence>